<name>A0ABD0VMN8_DENTH</name>
<organism evidence="2 3">
    <name type="scientific">Dendrobium thyrsiflorum</name>
    <name type="common">Pinecone-like raceme dendrobium</name>
    <name type="synonym">Orchid</name>
    <dbReference type="NCBI Taxonomy" id="117978"/>
    <lineage>
        <taxon>Eukaryota</taxon>
        <taxon>Viridiplantae</taxon>
        <taxon>Streptophyta</taxon>
        <taxon>Embryophyta</taxon>
        <taxon>Tracheophyta</taxon>
        <taxon>Spermatophyta</taxon>
        <taxon>Magnoliopsida</taxon>
        <taxon>Liliopsida</taxon>
        <taxon>Asparagales</taxon>
        <taxon>Orchidaceae</taxon>
        <taxon>Epidendroideae</taxon>
        <taxon>Malaxideae</taxon>
        <taxon>Dendrobiinae</taxon>
        <taxon>Dendrobium</taxon>
    </lineage>
</organism>
<sequence>MIFLSFVAKVTTLLVRLRACEERIVGEAQRFDLEQHKHATKHDLLKHGNSDNEIDPLLVDDLQSDDEWVTPKNADIHEVEA</sequence>
<keyword evidence="1" id="KW-0732">Signal</keyword>
<comment type="caution">
    <text evidence="2">The sequence shown here is derived from an EMBL/GenBank/DDBJ whole genome shotgun (WGS) entry which is preliminary data.</text>
</comment>
<dbReference type="Proteomes" id="UP001552299">
    <property type="component" value="Unassembled WGS sequence"/>
</dbReference>
<evidence type="ECO:0000256" key="1">
    <source>
        <dbReference type="SAM" id="SignalP"/>
    </source>
</evidence>
<feature type="chain" id="PRO_5044750163" evidence="1">
    <location>
        <begin position="23"/>
        <end position="81"/>
    </location>
</feature>
<keyword evidence="3" id="KW-1185">Reference proteome</keyword>
<proteinExistence type="predicted"/>
<protein>
    <submittedName>
        <fullName evidence="2">Uncharacterized protein</fullName>
    </submittedName>
</protein>
<dbReference type="EMBL" id="JANQDX010000003">
    <property type="protein sequence ID" value="KAL0926267.1"/>
    <property type="molecule type" value="Genomic_DNA"/>
</dbReference>
<evidence type="ECO:0000313" key="2">
    <source>
        <dbReference type="EMBL" id="KAL0926267.1"/>
    </source>
</evidence>
<feature type="signal peptide" evidence="1">
    <location>
        <begin position="1"/>
        <end position="22"/>
    </location>
</feature>
<accession>A0ABD0VMN8</accession>
<dbReference type="AlphaFoldDB" id="A0ABD0VMN8"/>
<gene>
    <name evidence="2" type="ORF">M5K25_002483</name>
</gene>
<reference evidence="2 3" key="1">
    <citation type="journal article" date="2024" name="Plant Biotechnol. J.">
        <title>Dendrobium thyrsiflorum genome and its molecular insights into genes involved in important horticultural traits.</title>
        <authorList>
            <person name="Chen B."/>
            <person name="Wang J.Y."/>
            <person name="Zheng P.J."/>
            <person name="Li K.L."/>
            <person name="Liang Y.M."/>
            <person name="Chen X.F."/>
            <person name="Zhang C."/>
            <person name="Zhao X."/>
            <person name="He X."/>
            <person name="Zhang G.Q."/>
            <person name="Liu Z.J."/>
            <person name="Xu Q."/>
        </authorList>
    </citation>
    <scope>NUCLEOTIDE SEQUENCE [LARGE SCALE GENOMIC DNA]</scope>
    <source>
        <strain evidence="2">GZMU011</strain>
    </source>
</reference>
<evidence type="ECO:0000313" key="3">
    <source>
        <dbReference type="Proteomes" id="UP001552299"/>
    </source>
</evidence>